<dbReference type="Proteomes" id="UP000789326">
    <property type="component" value="Unassembled WGS sequence"/>
</dbReference>
<proteinExistence type="predicted"/>
<dbReference type="AlphaFoldDB" id="A0A9W4L0A6"/>
<organism evidence="1 2">
    <name type="scientific">Peribacillus simplex</name>
    <dbReference type="NCBI Taxonomy" id="1478"/>
    <lineage>
        <taxon>Bacteria</taxon>
        <taxon>Bacillati</taxon>
        <taxon>Bacillota</taxon>
        <taxon>Bacilli</taxon>
        <taxon>Bacillales</taxon>
        <taxon>Bacillaceae</taxon>
        <taxon>Peribacillus</taxon>
    </lineage>
</organism>
<gene>
    <name evidence="1" type="ORF">SRABI133_01984</name>
</gene>
<evidence type="ECO:0000313" key="2">
    <source>
        <dbReference type="Proteomes" id="UP000789326"/>
    </source>
</evidence>
<name>A0A9W4L0A6_9BACI</name>
<comment type="caution">
    <text evidence="1">The sequence shown here is derived from an EMBL/GenBank/DDBJ whole genome shotgun (WGS) entry which is preliminary data.</text>
</comment>
<reference evidence="1" key="1">
    <citation type="submission" date="2021-11" db="EMBL/GenBank/DDBJ databases">
        <authorList>
            <person name="Bulgarelli D."/>
        </authorList>
    </citation>
    <scope>NUCLEOTIDE SEQUENCE</scope>
    <source>
        <strain evidence="1">Bi133</strain>
    </source>
</reference>
<evidence type="ECO:0000313" key="1">
    <source>
        <dbReference type="EMBL" id="CAH0203542.1"/>
    </source>
</evidence>
<dbReference type="EMBL" id="CAKKMG010000020">
    <property type="protein sequence ID" value="CAH0203542.1"/>
    <property type="molecule type" value="Genomic_DNA"/>
</dbReference>
<accession>A0A9W4L0A6</accession>
<protein>
    <submittedName>
        <fullName evidence="1">Uncharacterized protein</fullName>
    </submittedName>
</protein>
<sequence>MLIKWNDFMYNEQEAFFPASWFIKKEKTFFEKPLTFF</sequence>